<dbReference type="EMBL" id="KE346369">
    <property type="protein sequence ID" value="KJE95441.1"/>
    <property type="molecule type" value="Genomic_DNA"/>
</dbReference>
<accession>A0A0D2UK07</accession>
<evidence type="ECO:0000313" key="2">
    <source>
        <dbReference type="Proteomes" id="UP000008743"/>
    </source>
</evidence>
<proteinExistence type="predicted"/>
<dbReference type="AlphaFoldDB" id="A0A0D2UK07"/>
<gene>
    <name evidence="1" type="ORF">CAOG_005891</name>
</gene>
<dbReference type="PhylomeDB" id="A0A0D2UK07"/>
<dbReference type="Proteomes" id="UP000008743">
    <property type="component" value="Unassembled WGS sequence"/>
</dbReference>
<protein>
    <submittedName>
        <fullName evidence="1">Uncharacterized protein</fullName>
    </submittedName>
</protein>
<sequence>MGWQSLFSISSTMENTLRAMLDGYQLSSLQFPDGADSVNVESLANLSDADLLRFLDLTVPSNDWRYLTQKGQLLGLIRAKRSHQFAASALASTNDASATGSTRTAVFAAPATSVAAAMPAVSGVLDYAHGRIRSCTVGWSKYSPAQCSTNGLLALLSLKWGVPENRMAGRCVTLDLSGNDLFPPDLPHIIRLVEALRCPVLKMNFNRFGYTSGEFTMMQTAADFKRLVALSCLEIVDIVGDPLGSVEWKTVLFDSMGRTDFLKLIFVHRQWVPFSDGWGQLLPQKELLPTVQYIHTAYQSYGVIGHDNLKGFLQLLKGAKLVSVSANI</sequence>
<name>A0A0D2UK07_CAPO3</name>
<keyword evidence="2" id="KW-1185">Reference proteome</keyword>
<organism evidence="1 2">
    <name type="scientific">Capsaspora owczarzaki (strain ATCC 30864)</name>
    <dbReference type="NCBI Taxonomy" id="595528"/>
    <lineage>
        <taxon>Eukaryota</taxon>
        <taxon>Filasterea</taxon>
        <taxon>Capsaspora</taxon>
    </lineage>
</organism>
<reference evidence="2" key="1">
    <citation type="submission" date="2011-02" db="EMBL/GenBank/DDBJ databases">
        <title>The Genome Sequence of Capsaspora owczarzaki ATCC 30864.</title>
        <authorList>
            <person name="Russ C."/>
            <person name="Cuomo C."/>
            <person name="Burger G."/>
            <person name="Gray M.W."/>
            <person name="Holland P.W.H."/>
            <person name="King N."/>
            <person name="Lang F.B.F."/>
            <person name="Roger A.J."/>
            <person name="Ruiz-Trillo I."/>
            <person name="Young S.K."/>
            <person name="Zeng Q."/>
            <person name="Gargeya S."/>
            <person name="Alvarado L."/>
            <person name="Berlin A."/>
            <person name="Chapman S.B."/>
            <person name="Chen Z."/>
            <person name="Freedman E."/>
            <person name="Gellesch M."/>
            <person name="Goldberg J."/>
            <person name="Griggs A."/>
            <person name="Gujja S."/>
            <person name="Heilman E."/>
            <person name="Heiman D."/>
            <person name="Howarth C."/>
            <person name="Mehta T."/>
            <person name="Neiman D."/>
            <person name="Pearson M."/>
            <person name="Roberts A."/>
            <person name="Saif S."/>
            <person name="Shea T."/>
            <person name="Shenoy N."/>
            <person name="Sisk P."/>
            <person name="Stolte C."/>
            <person name="Sykes S."/>
            <person name="White J."/>
            <person name="Yandava C."/>
            <person name="Haas B."/>
            <person name="Nusbaum C."/>
            <person name="Birren B."/>
        </authorList>
    </citation>
    <scope>NUCLEOTIDE SEQUENCE</scope>
    <source>
        <strain evidence="2">ATCC 30864</strain>
    </source>
</reference>
<dbReference type="InParanoid" id="A0A0D2UK07"/>
<evidence type="ECO:0000313" key="1">
    <source>
        <dbReference type="EMBL" id="KJE95441.1"/>
    </source>
</evidence>